<dbReference type="InterPro" id="IPR052535">
    <property type="entry name" value="Bacilysin_H2HPP_isomerase"/>
</dbReference>
<dbReference type="Proteomes" id="UP001565243">
    <property type="component" value="Unassembled WGS sequence"/>
</dbReference>
<dbReference type="PANTHER" id="PTHR40112">
    <property type="entry name" value="H2HPP ISOMERASE"/>
    <property type="match status" value="1"/>
</dbReference>
<gene>
    <name evidence="2" type="ORF">AB6T85_22050</name>
</gene>
<accession>A0ABV4EDU0</accession>
<dbReference type="SUPFAM" id="SSF51182">
    <property type="entry name" value="RmlC-like cupins"/>
    <property type="match status" value="1"/>
</dbReference>
<dbReference type="EMBL" id="JBGFFX010000018">
    <property type="protein sequence ID" value="MEY8773089.1"/>
    <property type="molecule type" value="Genomic_DNA"/>
</dbReference>
<organism evidence="2 3">
    <name type="scientific">Erwinia aeris</name>
    <dbReference type="NCBI Taxonomy" id="3239803"/>
    <lineage>
        <taxon>Bacteria</taxon>
        <taxon>Pseudomonadati</taxon>
        <taxon>Pseudomonadota</taxon>
        <taxon>Gammaproteobacteria</taxon>
        <taxon>Enterobacterales</taxon>
        <taxon>Erwiniaceae</taxon>
        <taxon>Erwinia</taxon>
    </lineage>
</organism>
<protein>
    <submittedName>
        <fullName evidence="2">Cupin domain-containing protein</fullName>
    </submittedName>
</protein>
<evidence type="ECO:0000313" key="3">
    <source>
        <dbReference type="Proteomes" id="UP001565243"/>
    </source>
</evidence>
<name>A0ABV4EDU0_9GAMM</name>
<keyword evidence="3" id="KW-1185">Reference proteome</keyword>
<dbReference type="InterPro" id="IPR013096">
    <property type="entry name" value="Cupin_2"/>
</dbReference>
<dbReference type="InterPro" id="IPR025499">
    <property type="entry name" value="KdgF"/>
</dbReference>
<dbReference type="InterPro" id="IPR011051">
    <property type="entry name" value="RmlC_Cupin_sf"/>
</dbReference>
<evidence type="ECO:0000259" key="1">
    <source>
        <dbReference type="Pfam" id="PF07883"/>
    </source>
</evidence>
<dbReference type="Gene3D" id="2.60.120.10">
    <property type="entry name" value="Jelly Rolls"/>
    <property type="match status" value="1"/>
</dbReference>
<dbReference type="PIRSF" id="PIRSF029883">
    <property type="entry name" value="KdgF"/>
    <property type="match status" value="1"/>
</dbReference>
<reference evidence="2 3" key="1">
    <citation type="submission" date="2024-07" db="EMBL/GenBank/DDBJ databases">
        <authorList>
            <person name="Hebao G."/>
        </authorList>
    </citation>
    <scope>NUCLEOTIDE SEQUENCE [LARGE SCALE GENOMIC DNA]</scope>
    <source>
        <strain evidence="2 3">ACCC 02193</strain>
    </source>
</reference>
<proteinExistence type="predicted"/>
<dbReference type="PANTHER" id="PTHR40112:SF1">
    <property type="entry name" value="H2HPP ISOMERASE"/>
    <property type="match status" value="1"/>
</dbReference>
<sequence length="106" mass="12021">MFFFYKDSRQERAGEGVARRVLAHGGKLMCVQVSFEQGAIGPMHSHPHEQLTWVRSGVFLFTIGKEQREVRAGDSLYKQPNIPHGCVCLESGVLIDLFTPQREDFL</sequence>
<feature type="domain" description="Cupin type-2" evidence="1">
    <location>
        <begin position="33"/>
        <end position="90"/>
    </location>
</feature>
<dbReference type="CDD" id="cd02238">
    <property type="entry name" value="cupin_KdgF"/>
    <property type="match status" value="1"/>
</dbReference>
<dbReference type="Pfam" id="PF07883">
    <property type="entry name" value="Cupin_2"/>
    <property type="match status" value="1"/>
</dbReference>
<dbReference type="RefSeq" id="WP_369896716.1">
    <property type="nucleotide sequence ID" value="NZ_JBGFFX010000018.1"/>
</dbReference>
<comment type="caution">
    <text evidence="2">The sequence shown here is derived from an EMBL/GenBank/DDBJ whole genome shotgun (WGS) entry which is preliminary data.</text>
</comment>
<dbReference type="InterPro" id="IPR014710">
    <property type="entry name" value="RmlC-like_jellyroll"/>
</dbReference>
<evidence type="ECO:0000313" key="2">
    <source>
        <dbReference type="EMBL" id="MEY8773089.1"/>
    </source>
</evidence>